<gene>
    <name evidence="2" type="ORF">BJ875DRAFT_460951</name>
</gene>
<organism evidence="2 3">
    <name type="scientific">Amylocarpus encephaloides</name>
    <dbReference type="NCBI Taxonomy" id="45428"/>
    <lineage>
        <taxon>Eukaryota</taxon>
        <taxon>Fungi</taxon>
        <taxon>Dikarya</taxon>
        <taxon>Ascomycota</taxon>
        <taxon>Pezizomycotina</taxon>
        <taxon>Leotiomycetes</taxon>
        <taxon>Helotiales</taxon>
        <taxon>Helotiales incertae sedis</taxon>
        <taxon>Amylocarpus</taxon>
    </lineage>
</organism>
<dbReference type="AlphaFoldDB" id="A0A9P8C5K8"/>
<sequence>MVLITSTSALASIPISACSTSFHTRPGGSRLSPVAVAVRVVAVAVAVAQLLLLTSPGQNRLSKIPAGEQASRQASKRASRQAGRTGGRSYVVTSSGTTCDGVTIADAVTAVTDPCRNLYVLFEVLRESYSVRVLVDHTAQDTPKTSINATESAQTSPGQWTSWETGLRSQDARVAYPTYPLRHGSPILMMSQ</sequence>
<comment type="caution">
    <text evidence="2">The sequence shown here is derived from an EMBL/GenBank/DDBJ whole genome shotgun (WGS) entry which is preliminary data.</text>
</comment>
<dbReference type="Proteomes" id="UP000824998">
    <property type="component" value="Unassembled WGS sequence"/>
</dbReference>
<name>A0A9P8C5K8_9HELO</name>
<evidence type="ECO:0000313" key="2">
    <source>
        <dbReference type="EMBL" id="KAG9234689.1"/>
    </source>
</evidence>
<keyword evidence="3" id="KW-1185">Reference proteome</keyword>
<proteinExistence type="predicted"/>
<accession>A0A9P8C5K8</accession>
<feature type="region of interest" description="Disordered" evidence="1">
    <location>
        <begin position="62"/>
        <end position="90"/>
    </location>
</feature>
<evidence type="ECO:0000313" key="3">
    <source>
        <dbReference type="Proteomes" id="UP000824998"/>
    </source>
</evidence>
<protein>
    <submittedName>
        <fullName evidence="2">Uncharacterized protein</fullName>
    </submittedName>
</protein>
<evidence type="ECO:0000256" key="1">
    <source>
        <dbReference type="SAM" id="MobiDB-lite"/>
    </source>
</evidence>
<dbReference type="EMBL" id="MU251455">
    <property type="protein sequence ID" value="KAG9234689.1"/>
    <property type="molecule type" value="Genomic_DNA"/>
</dbReference>
<reference evidence="2" key="1">
    <citation type="journal article" date="2021" name="IMA Fungus">
        <title>Genomic characterization of three marine fungi, including Emericellopsis atlantica sp. nov. with signatures of a generalist lifestyle and marine biomass degradation.</title>
        <authorList>
            <person name="Hagestad O.C."/>
            <person name="Hou L."/>
            <person name="Andersen J.H."/>
            <person name="Hansen E.H."/>
            <person name="Altermark B."/>
            <person name="Li C."/>
            <person name="Kuhnert E."/>
            <person name="Cox R.J."/>
            <person name="Crous P.W."/>
            <person name="Spatafora J.W."/>
            <person name="Lail K."/>
            <person name="Amirebrahimi M."/>
            <person name="Lipzen A."/>
            <person name="Pangilinan J."/>
            <person name="Andreopoulos W."/>
            <person name="Hayes R.D."/>
            <person name="Ng V."/>
            <person name="Grigoriev I.V."/>
            <person name="Jackson S.A."/>
            <person name="Sutton T.D.S."/>
            <person name="Dobson A.D.W."/>
            <person name="Rama T."/>
        </authorList>
    </citation>
    <scope>NUCLEOTIDE SEQUENCE</scope>
    <source>
        <strain evidence="2">TRa018bII</strain>
    </source>
</reference>